<proteinExistence type="predicted"/>
<feature type="signal peptide" evidence="1">
    <location>
        <begin position="1"/>
        <end position="23"/>
    </location>
</feature>
<dbReference type="STRING" id="59895.A0A103Y1H3"/>
<keyword evidence="1" id="KW-0732">Signal</keyword>
<feature type="chain" id="PRO_5007119300" description="Purple acid phosphatase Fn3-like domain-containing protein" evidence="1">
    <location>
        <begin position="24"/>
        <end position="233"/>
    </location>
</feature>
<protein>
    <recommendedName>
        <fullName evidence="2">Purple acid phosphatase Fn3-like domain-containing protein</fullName>
    </recommendedName>
</protein>
<dbReference type="PANTHER" id="PTHR45778">
    <property type="entry name" value="PURPLE ACID PHOSPHATASE-RELATED"/>
    <property type="match status" value="1"/>
</dbReference>
<sequence length="233" mass="25742">MEPPKYSAPFLLFTSAILVFGLSSSLHKALENSTAEFGNHTGISDFRLLNRRSLITCPNSGPYVRVKVSPISQLSDEQYVTVSITGVFNPSGSDWVAMISPSHSDVSVCARNAILYLQTGDLSLLPLLCHYPVKAQYVSNDLDYISCKKKECMVYHRGRCLVATCGATLTFHVINIRTDIEFVLFRGGFLTPCIVTRSRLINFKNPKQPLYGHLSSVDSTGTTVCNHFHCATL</sequence>
<evidence type="ECO:0000259" key="2">
    <source>
        <dbReference type="Pfam" id="PF17808"/>
    </source>
</evidence>
<dbReference type="Pfam" id="PF17808">
    <property type="entry name" value="fn3_PAP"/>
    <property type="match status" value="1"/>
</dbReference>
<dbReference type="InterPro" id="IPR040974">
    <property type="entry name" value="Fn3_PAP"/>
</dbReference>
<evidence type="ECO:0000313" key="4">
    <source>
        <dbReference type="Proteomes" id="UP000243975"/>
    </source>
</evidence>
<comment type="caution">
    <text evidence="3">The sequence shown here is derived from an EMBL/GenBank/DDBJ whole genome shotgun (WGS) entry which is preliminary data.</text>
</comment>
<name>A0A103Y1H3_CYNCS</name>
<organism evidence="3 4">
    <name type="scientific">Cynara cardunculus var. scolymus</name>
    <name type="common">Globe artichoke</name>
    <name type="synonym">Cynara scolymus</name>
    <dbReference type="NCBI Taxonomy" id="59895"/>
    <lineage>
        <taxon>Eukaryota</taxon>
        <taxon>Viridiplantae</taxon>
        <taxon>Streptophyta</taxon>
        <taxon>Embryophyta</taxon>
        <taxon>Tracheophyta</taxon>
        <taxon>Spermatophyta</taxon>
        <taxon>Magnoliopsida</taxon>
        <taxon>eudicotyledons</taxon>
        <taxon>Gunneridae</taxon>
        <taxon>Pentapetalae</taxon>
        <taxon>asterids</taxon>
        <taxon>campanulids</taxon>
        <taxon>Asterales</taxon>
        <taxon>Asteraceae</taxon>
        <taxon>Carduoideae</taxon>
        <taxon>Cardueae</taxon>
        <taxon>Carduinae</taxon>
        <taxon>Cynara</taxon>
    </lineage>
</organism>
<dbReference type="Proteomes" id="UP000243975">
    <property type="component" value="Unassembled WGS sequence"/>
</dbReference>
<evidence type="ECO:0000256" key="1">
    <source>
        <dbReference type="SAM" id="SignalP"/>
    </source>
</evidence>
<dbReference type="OrthoDB" id="45007at2759"/>
<dbReference type="OMA" id="KECTTAY"/>
<reference evidence="3 4" key="1">
    <citation type="journal article" date="2016" name="Sci. Rep.">
        <title>The genome sequence of the outbreeding globe artichoke constructed de novo incorporating a phase-aware low-pass sequencing strategy of F1 progeny.</title>
        <authorList>
            <person name="Scaglione D."/>
            <person name="Reyes-Chin-Wo S."/>
            <person name="Acquadro A."/>
            <person name="Froenicke L."/>
            <person name="Portis E."/>
            <person name="Beitel C."/>
            <person name="Tirone M."/>
            <person name="Mauro R."/>
            <person name="Lo Monaco A."/>
            <person name="Mauromicale G."/>
            <person name="Faccioli P."/>
            <person name="Cattivelli L."/>
            <person name="Rieseberg L."/>
            <person name="Michelmore R."/>
            <person name="Lanteri S."/>
        </authorList>
    </citation>
    <scope>NUCLEOTIDE SEQUENCE [LARGE SCALE GENOMIC DNA]</scope>
    <source>
        <strain evidence="3">2C</strain>
    </source>
</reference>
<dbReference type="Gramene" id="KVI00788">
    <property type="protein sequence ID" value="KVI00788"/>
    <property type="gene ID" value="Ccrd_020952"/>
</dbReference>
<dbReference type="EMBL" id="LEKV01003255">
    <property type="protein sequence ID" value="KVI00788.1"/>
    <property type="molecule type" value="Genomic_DNA"/>
</dbReference>
<dbReference type="AlphaFoldDB" id="A0A103Y1H3"/>
<accession>A0A103Y1H3</accession>
<dbReference type="PANTHER" id="PTHR45778:SF3">
    <property type="entry name" value="PURPLE ACID PHOSPHATASE"/>
    <property type="match status" value="1"/>
</dbReference>
<feature type="domain" description="Purple acid phosphatase Fn3-like" evidence="2">
    <location>
        <begin position="73"/>
        <end position="205"/>
    </location>
</feature>
<evidence type="ECO:0000313" key="3">
    <source>
        <dbReference type="EMBL" id="KVI00788.1"/>
    </source>
</evidence>
<gene>
    <name evidence="3" type="ORF">Ccrd_020952</name>
</gene>
<keyword evidence="4" id="KW-1185">Reference proteome</keyword>